<proteinExistence type="predicted"/>
<accession>A0A401PB25</accession>
<comment type="caution">
    <text evidence="1">The sequence shown here is derived from an EMBL/GenBank/DDBJ whole genome shotgun (WGS) entry which is preliminary data.</text>
</comment>
<keyword evidence="2" id="KW-1185">Reference proteome</keyword>
<evidence type="ECO:0000313" key="1">
    <source>
        <dbReference type="EMBL" id="GCB70327.1"/>
    </source>
</evidence>
<evidence type="ECO:0000313" key="2">
    <source>
        <dbReference type="Proteomes" id="UP000288216"/>
    </source>
</evidence>
<dbReference type="AlphaFoldDB" id="A0A401PB25"/>
<dbReference type="EMBL" id="BFAA01004697">
    <property type="protein sequence ID" value="GCB70327.1"/>
    <property type="molecule type" value="Genomic_DNA"/>
</dbReference>
<organism evidence="1 2">
    <name type="scientific">Scyliorhinus torazame</name>
    <name type="common">Cloudy catshark</name>
    <name type="synonym">Catulus torazame</name>
    <dbReference type="NCBI Taxonomy" id="75743"/>
    <lineage>
        <taxon>Eukaryota</taxon>
        <taxon>Metazoa</taxon>
        <taxon>Chordata</taxon>
        <taxon>Craniata</taxon>
        <taxon>Vertebrata</taxon>
        <taxon>Chondrichthyes</taxon>
        <taxon>Elasmobranchii</taxon>
        <taxon>Galeomorphii</taxon>
        <taxon>Galeoidea</taxon>
        <taxon>Carcharhiniformes</taxon>
        <taxon>Scyliorhinidae</taxon>
        <taxon>Scyliorhinus</taxon>
    </lineage>
</organism>
<gene>
    <name evidence="1" type="ORF">scyTo_0010757</name>
</gene>
<reference evidence="1 2" key="1">
    <citation type="journal article" date="2018" name="Nat. Ecol. Evol.">
        <title>Shark genomes provide insights into elasmobranch evolution and the origin of vertebrates.</title>
        <authorList>
            <person name="Hara Y"/>
            <person name="Yamaguchi K"/>
            <person name="Onimaru K"/>
            <person name="Kadota M"/>
            <person name="Koyanagi M"/>
            <person name="Keeley SD"/>
            <person name="Tatsumi K"/>
            <person name="Tanaka K"/>
            <person name="Motone F"/>
            <person name="Kageyama Y"/>
            <person name="Nozu R"/>
            <person name="Adachi N"/>
            <person name="Nishimura O"/>
            <person name="Nakagawa R"/>
            <person name="Tanegashima C"/>
            <person name="Kiyatake I"/>
            <person name="Matsumoto R"/>
            <person name="Murakumo K"/>
            <person name="Nishida K"/>
            <person name="Terakita A"/>
            <person name="Kuratani S"/>
            <person name="Sato K"/>
            <person name="Hyodo S Kuraku.S."/>
        </authorList>
    </citation>
    <scope>NUCLEOTIDE SEQUENCE [LARGE SCALE GENOMIC DNA]</scope>
</reference>
<sequence>MGNTIADRLYVGKFPPTLCKAAEQGECKGYRRLQPGCWIQRNPERTSDSIADTVKTGYMRNTLEGQAGKQQAALAPEFPVLLLRC</sequence>
<protein>
    <submittedName>
        <fullName evidence="1">Uncharacterized protein</fullName>
    </submittedName>
</protein>
<name>A0A401PB25_SCYTO</name>
<dbReference type="Proteomes" id="UP000288216">
    <property type="component" value="Unassembled WGS sequence"/>
</dbReference>